<name>A0ACB9LC56_BAUVA</name>
<dbReference type="Proteomes" id="UP000828941">
    <property type="component" value="Chromosome 12"/>
</dbReference>
<evidence type="ECO:0000313" key="1">
    <source>
        <dbReference type="EMBL" id="KAI4307002.1"/>
    </source>
</evidence>
<keyword evidence="2" id="KW-1185">Reference proteome</keyword>
<comment type="caution">
    <text evidence="1">The sequence shown here is derived from an EMBL/GenBank/DDBJ whole genome shotgun (WGS) entry which is preliminary data.</text>
</comment>
<protein>
    <submittedName>
        <fullName evidence="1">Uncharacterized protein</fullName>
    </submittedName>
</protein>
<sequence length="110" mass="11692">MGACGSKPKKYDFESEAAPSEAPVTPKKAEGEVVNVTQESNNEGGENLKKEEPLVDLSEPKEKKKEESSEPAAPAVEAEKPKEVSVKAKREEPKAASSSVDKTDAPPVTV</sequence>
<dbReference type="EMBL" id="CM039437">
    <property type="protein sequence ID" value="KAI4307002.1"/>
    <property type="molecule type" value="Genomic_DNA"/>
</dbReference>
<evidence type="ECO:0000313" key="2">
    <source>
        <dbReference type="Proteomes" id="UP000828941"/>
    </source>
</evidence>
<reference evidence="1 2" key="1">
    <citation type="journal article" date="2022" name="DNA Res.">
        <title>Chromosomal-level genome assembly of the orchid tree Bauhinia variegata (Leguminosae; Cercidoideae) supports the allotetraploid origin hypothesis of Bauhinia.</title>
        <authorList>
            <person name="Zhong Y."/>
            <person name="Chen Y."/>
            <person name="Zheng D."/>
            <person name="Pang J."/>
            <person name="Liu Y."/>
            <person name="Luo S."/>
            <person name="Meng S."/>
            <person name="Qian L."/>
            <person name="Wei D."/>
            <person name="Dai S."/>
            <person name="Zhou R."/>
        </authorList>
    </citation>
    <scope>NUCLEOTIDE SEQUENCE [LARGE SCALE GENOMIC DNA]</scope>
    <source>
        <strain evidence="1">BV-YZ2020</strain>
    </source>
</reference>
<accession>A0ACB9LC56</accession>
<gene>
    <name evidence="1" type="ORF">L6164_030237</name>
</gene>
<organism evidence="1 2">
    <name type="scientific">Bauhinia variegata</name>
    <name type="common">Purple orchid tree</name>
    <name type="synonym">Phanera variegata</name>
    <dbReference type="NCBI Taxonomy" id="167791"/>
    <lineage>
        <taxon>Eukaryota</taxon>
        <taxon>Viridiplantae</taxon>
        <taxon>Streptophyta</taxon>
        <taxon>Embryophyta</taxon>
        <taxon>Tracheophyta</taxon>
        <taxon>Spermatophyta</taxon>
        <taxon>Magnoliopsida</taxon>
        <taxon>eudicotyledons</taxon>
        <taxon>Gunneridae</taxon>
        <taxon>Pentapetalae</taxon>
        <taxon>rosids</taxon>
        <taxon>fabids</taxon>
        <taxon>Fabales</taxon>
        <taxon>Fabaceae</taxon>
        <taxon>Cercidoideae</taxon>
        <taxon>Cercideae</taxon>
        <taxon>Bauhiniinae</taxon>
        <taxon>Bauhinia</taxon>
    </lineage>
</organism>
<proteinExistence type="predicted"/>